<feature type="transmembrane region" description="Helical" evidence="8">
    <location>
        <begin position="366"/>
        <end position="392"/>
    </location>
</feature>
<dbReference type="Pfam" id="PF06011">
    <property type="entry name" value="TRP"/>
    <property type="match status" value="1"/>
</dbReference>
<comment type="subcellular location">
    <subcellularLocation>
        <location evidence="1">Membrane</location>
        <topology evidence="1">Multi-pass membrane protein</topology>
    </subcellularLocation>
</comment>
<evidence type="ECO:0000313" key="12">
    <source>
        <dbReference type="Proteomes" id="UP001215598"/>
    </source>
</evidence>
<keyword evidence="6 8" id="KW-0472">Membrane</keyword>
<feature type="transmembrane region" description="Helical" evidence="8">
    <location>
        <begin position="591"/>
        <end position="613"/>
    </location>
</feature>
<dbReference type="AlphaFoldDB" id="A0AAD7KGY5"/>
<feature type="domain" description="ML-like" evidence="10">
    <location>
        <begin position="24"/>
        <end position="166"/>
    </location>
</feature>
<gene>
    <name evidence="11" type="ORF">B0H16DRAFT_1877474</name>
</gene>
<evidence type="ECO:0000259" key="10">
    <source>
        <dbReference type="SMART" id="SM01320"/>
    </source>
</evidence>
<feature type="chain" id="PRO_5042295742" description="ML-like domain-containing protein" evidence="9">
    <location>
        <begin position="21"/>
        <end position="677"/>
    </location>
</feature>
<dbReference type="InterPro" id="IPR032800">
    <property type="entry name" value="TRP_N"/>
</dbReference>
<protein>
    <recommendedName>
        <fullName evidence="10">ML-like domain-containing protein</fullName>
    </recommendedName>
</protein>
<keyword evidence="3 8" id="KW-0812">Transmembrane</keyword>
<evidence type="ECO:0000256" key="7">
    <source>
        <dbReference type="SAM" id="MobiDB-lite"/>
    </source>
</evidence>
<evidence type="ECO:0000256" key="4">
    <source>
        <dbReference type="ARBA" id="ARBA00022729"/>
    </source>
</evidence>
<dbReference type="InterPro" id="IPR040241">
    <property type="entry name" value="TRP_Flc/Pkd2-like"/>
</dbReference>
<feature type="transmembrane region" description="Helical" evidence="8">
    <location>
        <begin position="504"/>
        <end position="523"/>
    </location>
</feature>
<comment type="similarity">
    <text evidence="2">Belongs to the transient receptor potential (TRP) ion channel family.</text>
</comment>
<proteinExistence type="inferred from homology"/>
<evidence type="ECO:0000256" key="1">
    <source>
        <dbReference type="ARBA" id="ARBA00004141"/>
    </source>
</evidence>
<dbReference type="InterPro" id="IPR010308">
    <property type="entry name" value="TRP_C"/>
</dbReference>
<dbReference type="GO" id="GO:0055085">
    <property type="term" value="P:transmembrane transport"/>
    <property type="evidence" value="ECO:0007669"/>
    <property type="project" value="TreeGrafter"/>
</dbReference>
<evidence type="ECO:0000256" key="9">
    <source>
        <dbReference type="SAM" id="SignalP"/>
    </source>
</evidence>
<dbReference type="PANTHER" id="PTHR31145">
    <property type="entry name" value="INTEGRAL MEMBRANE PROTEIN (AFU_ORTHOLOGUE AFUA_7G01610)"/>
    <property type="match status" value="1"/>
</dbReference>
<accession>A0AAD7KGY5</accession>
<name>A0AAD7KGY5_9AGAR</name>
<feature type="signal peptide" evidence="9">
    <location>
        <begin position="1"/>
        <end position="20"/>
    </location>
</feature>
<evidence type="ECO:0000256" key="6">
    <source>
        <dbReference type="ARBA" id="ARBA00023136"/>
    </source>
</evidence>
<feature type="region of interest" description="Disordered" evidence="7">
    <location>
        <begin position="647"/>
        <end position="677"/>
    </location>
</feature>
<evidence type="ECO:0000256" key="2">
    <source>
        <dbReference type="ARBA" id="ARBA00010642"/>
    </source>
</evidence>
<keyword evidence="4 9" id="KW-0732">Signal</keyword>
<evidence type="ECO:0000256" key="3">
    <source>
        <dbReference type="ARBA" id="ARBA00022692"/>
    </source>
</evidence>
<evidence type="ECO:0000256" key="8">
    <source>
        <dbReference type="SAM" id="Phobius"/>
    </source>
</evidence>
<feature type="transmembrane region" description="Helical" evidence="8">
    <location>
        <begin position="420"/>
        <end position="440"/>
    </location>
</feature>
<dbReference type="PANTHER" id="PTHR31145:SF2">
    <property type="entry name" value="FLAVIN CARRIER PROTEIN 2"/>
    <property type="match status" value="1"/>
</dbReference>
<dbReference type="GO" id="GO:0016020">
    <property type="term" value="C:membrane"/>
    <property type="evidence" value="ECO:0007669"/>
    <property type="project" value="UniProtKB-SubCell"/>
</dbReference>
<keyword evidence="12" id="KW-1185">Reference proteome</keyword>
<evidence type="ECO:0000313" key="11">
    <source>
        <dbReference type="EMBL" id="KAJ7783023.1"/>
    </source>
</evidence>
<dbReference type="SMART" id="SM01320">
    <property type="entry name" value="TRP_N"/>
    <property type="match status" value="1"/>
</dbReference>
<dbReference type="GO" id="GO:0009272">
    <property type="term" value="P:fungal-type cell wall biogenesis"/>
    <property type="evidence" value="ECO:0007669"/>
    <property type="project" value="TreeGrafter"/>
</dbReference>
<feature type="compositionally biased region" description="Low complexity" evidence="7">
    <location>
        <begin position="656"/>
        <end position="668"/>
    </location>
</feature>
<organism evidence="11 12">
    <name type="scientific">Mycena metata</name>
    <dbReference type="NCBI Taxonomy" id="1033252"/>
    <lineage>
        <taxon>Eukaryota</taxon>
        <taxon>Fungi</taxon>
        <taxon>Dikarya</taxon>
        <taxon>Basidiomycota</taxon>
        <taxon>Agaricomycotina</taxon>
        <taxon>Agaricomycetes</taxon>
        <taxon>Agaricomycetidae</taxon>
        <taxon>Agaricales</taxon>
        <taxon>Marasmiineae</taxon>
        <taxon>Mycenaceae</taxon>
        <taxon>Mycena</taxon>
    </lineage>
</organism>
<reference evidence="11" key="1">
    <citation type="submission" date="2023-03" db="EMBL/GenBank/DDBJ databases">
        <title>Massive genome expansion in bonnet fungi (Mycena s.s.) driven by repeated elements and novel gene families across ecological guilds.</title>
        <authorList>
            <consortium name="Lawrence Berkeley National Laboratory"/>
            <person name="Harder C.B."/>
            <person name="Miyauchi S."/>
            <person name="Viragh M."/>
            <person name="Kuo A."/>
            <person name="Thoen E."/>
            <person name="Andreopoulos B."/>
            <person name="Lu D."/>
            <person name="Skrede I."/>
            <person name="Drula E."/>
            <person name="Henrissat B."/>
            <person name="Morin E."/>
            <person name="Kohler A."/>
            <person name="Barry K."/>
            <person name="LaButti K."/>
            <person name="Morin E."/>
            <person name="Salamov A."/>
            <person name="Lipzen A."/>
            <person name="Mereny Z."/>
            <person name="Hegedus B."/>
            <person name="Baldrian P."/>
            <person name="Stursova M."/>
            <person name="Weitz H."/>
            <person name="Taylor A."/>
            <person name="Grigoriev I.V."/>
            <person name="Nagy L.G."/>
            <person name="Martin F."/>
            <person name="Kauserud H."/>
        </authorList>
    </citation>
    <scope>NUCLEOTIDE SEQUENCE</scope>
    <source>
        <strain evidence="11">CBHHK182m</strain>
    </source>
</reference>
<keyword evidence="5 8" id="KW-1133">Transmembrane helix</keyword>
<comment type="caution">
    <text evidence="11">The sequence shown here is derived from an EMBL/GenBank/DDBJ whole genome shotgun (WGS) entry which is preliminary data.</text>
</comment>
<feature type="transmembrane region" description="Helical" evidence="8">
    <location>
        <begin position="561"/>
        <end position="579"/>
    </location>
</feature>
<dbReference type="Proteomes" id="UP001215598">
    <property type="component" value="Unassembled WGS sequence"/>
</dbReference>
<feature type="transmembrane region" description="Helical" evidence="8">
    <location>
        <begin position="529"/>
        <end position="549"/>
    </location>
</feature>
<dbReference type="EMBL" id="JARKIB010000003">
    <property type="protein sequence ID" value="KAJ7783023.1"/>
    <property type="molecule type" value="Genomic_DNA"/>
</dbReference>
<dbReference type="Pfam" id="PF14558">
    <property type="entry name" value="TRP_N"/>
    <property type="match status" value="1"/>
</dbReference>
<sequence>MFASRLRPFLLAFLPFPVFAANSGVLFTSSVTYCSPPNTLLIQQFDLKYIAQNQSITFDITAESVDSNSSVSANIFVSVYGLSLVNVTIDLCTILAGALCPLPMFGLNGSQSISLPESLGVSSRIPDIAFRIPDLEAFAQLTLTDIVTGEVKACVQATLSNGWSTRQSAVEWATAALALFAFLAAAWHSARSHAVLPYRLLDLLQFYQTIAATAFLSLNYPTLYRAFAINFAWAMGLISSPNSRLQHSIDTMRALTGGKLANSTSDAAVGLVDRRLSPFSTRSTSSFSSQSVLAEPLVALTVPANGTFSRLAASVDGTFSRLAVGGFQQLDSSAGQVQTVTSDSSNVLQAGVPIYVNSIHIATANAFMTAFLIGLIVVAIALAIAGLLYGALYAARRFDWGSEETRYKLTSAYPGYTKAWALRLGLVALSPILIFVFYQWSLKDSWLSVLLSVLTLLAISALILYPVYLTLRLVRRESPEALESNVEHLAAHGPLFAQYRTPRYYFFLPLLVAAFVKAVVIAAGQGSGMAQVVVLVIVELATVLAHVVLKPYASRGGDVFSTYLAIVRLVCTGLMFAFVESINVAAIPRVVIGAVMAVIFSVGVIVLAINIFLHAGVNRLWRRNNSARSPSRQGSADVSMLEKGDISPIDSQLENGSHSRSPSRSTGSADNTYRSHH</sequence>
<feature type="transmembrane region" description="Helical" evidence="8">
    <location>
        <begin position="446"/>
        <end position="468"/>
    </location>
</feature>
<evidence type="ECO:0000256" key="5">
    <source>
        <dbReference type="ARBA" id="ARBA00022989"/>
    </source>
</evidence>